<name>A0ABR2L0F8_9EUKA</name>
<keyword evidence="1" id="KW-0812">Transmembrane</keyword>
<keyword evidence="1" id="KW-0472">Membrane</keyword>
<evidence type="ECO:0008006" key="4">
    <source>
        <dbReference type="Google" id="ProtNLM"/>
    </source>
</evidence>
<feature type="transmembrane region" description="Helical" evidence="1">
    <location>
        <begin position="56"/>
        <end position="81"/>
    </location>
</feature>
<evidence type="ECO:0000313" key="3">
    <source>
        <dbReference type="Proteomes" id="UP001470230"/>
    </source>
</evidence>
<evidence type="ECO:0000256" key="1">
    <source>
        <dbReference type="SAM" id="Phobius"/>
    </source>
</evidence>
<dbReference type="EMBL" id="JAPFFF010000002">
    <property type="protein sequence ID" value="KAK8896788.1"/>
    <property type="molecule type" value="Genomic_DNA"/>
</dbReference>
<sequence>MIFTFLNIILLSTFSISNHNKKSSIPKNLEDYQIEIEQTQNYEDPYQLNDAHKPPIAWIVISAIIGAVFILIIILSICACCKRSRGKKVSNSTLNNQNEDSSLYPQDINQQIYQQNLQQQYIQQQQILYQHNLQQQHIYQQNLQQQQQYYQNYQ</sequence>
<comment type="caution">
    <text evidence="2">The sequence shown here is derived from an EMBL/GenBank/DDBJ whole genome shotgun (WGS) entry which is preliminary data.</text>
</comment>
<dbReference type="Proteomes" id="UP001470230">
    <property type="component" value="Unassembled WGS sequence"/>
</dbReference>
<accession>A0ABR2L0F8</accession>
<keyword evidence="1" id="KW-1133">Transmembrane helix</keyword>
<keyword evidence="3" id="KW-1185">Reference proteome</keyword>
<organism evidence="2 3">
    <name type="scientific">Tritrichomonas musculus</name>
    <dbReference type="NCBI Taxonomy" id="1915356"/>
    <lineage>
        <taxon>Eukaryota</taxon>
        <taxon>Metamonada</taxon>
        <taxon>Parabasalia</taxon>
        <taxon>Tritrichomonadida</taxon>
        <taxon>Tritrichomonadidae</taxon>
        <taxon>Tritrichomonas</taxon>
    </lineage>
</organism>
<proteinExistence type="predicted"/>
<gene>
    <name evidence="2" type="ORF">M9Y10_014706</name>
</gene>
<protein>
    <recommendedName>
        <fullName evidence="4">Transmembrane protein</fullName>
    </recommendedName>
</protein>
<reference evidence="2 3" key="1">
    <citation type="submission" date="2024-04" db="EMBL/GenBank/DDBJ databases">
        <title>Tritrichomonas musculus Genome.</title>
        <authorList>
            <person name="Alves-Ferreira E."/>
            <person name="Grigg M."/>
            <person name="Lorenzi H."/>
            <person name="Galac M."/>
        </authorList>
    </citation>
    <scope>NUCLEOTIDE SEQUENCE [LARGE SCALE GENOMIC DNA]</scope>
    <source>
        <strain evidence="2 3">EAF2021</strain>
    </source>
</reference>
<evidence type="ECO:0000313" key="2">
    <source>
        <dbReference type="EMBL" id="KAK8896788.1"/>
    </source>
</evidence>